<accession>A0A8H4UDU1</accession>
<reference evidence="11" key="1">
    <citation type="journal article" date="2020" name="BMC Genomics">
        <title>Correction to: Identification and distribution of gene clusters required for synthesis of sphingolipid metabolism inhibitors in diverse species of the filamentous fungus Fusarium.</title>
        <authorList>
            <person name="Kim H.S."/>
            <person name="Lohmar J.M."/>
            <person name="Busman M."/>
            <person name="Brown D.W."/>
            <person name="Naumann T.A."/>
            <person name="Divon H.H."/>
            <person name="Lysoe E."/>
            <person name="Uhlig S."/>
            <person name="Proctor R.H."/>
        </authorList>
    </citation>
    <scope>NUCLEOTIDE SEQUENCE</scope>
    <source>
        <strain evidence="11">NRRL 22465</strain>
    </source>
</reference>
<dbReference type="PROSITE" id="PS00036">
    <property type="entry name" value="BZIP_BASIC"/>
    <property type="match status" value="1"/>
</dbReference>
<evidence type="ECO:0000256" key="5">
    <source>
        <dbReference type="ARBA" id="ARBA00023125"/>
    </source>
</evidence>
<feature type="domain" description="BZIP" evidence="10">
    <location>
        <begin position="160"/>
        <end position="175"/>
    </location>
</feature>
<evidence type="ECO:0000256" key="9">
    <source>
        <dbReference type="SAM" id="MobiDB-lite"/>
    </source>
</evidence>
<keyword evidence="12" id="KW-1185">Reference proteome</keyword>
<comment type="function">
    <text evidence="1">Putative transcription factor.</text>
</comment>
<evidence type="ECO:0000256" key="8">
    <source>
        <dbReference type="ARBA" id="ARBA00044067"/>
    </source>
</evidence>
<feature type="compositionally biased region" description="Low complexity" evidence="9">
    <location>
        <begin position="262"/>
        <end position="276"/>
    </location>
</feature>
<gene>
    <name evidence="11" type="ORF">FZEAL_8455</name>
</gene>
<feature type="compositionally biased region" description="Polar residues" evidence="9">
    <location>
        <begin position="232"/>
        <end position="254"/>
    </location>
</feature>
<dbReference type="PANTHER" id="PTHR40621:SF11">
    <property type="entry name" value="TRANSCRIPTION FACTOR KAPC-RELATED"/>
    <property type="match status" value="1"/>
</dbReference>
<dbReference type="Gene3D" id="1.20.5.170">
    <property type="match status" value="1"/>
</dbReference>
<protein>
    <recommendedName>
        <fullName evidence="8">Putative transcription factor kapC</fullName>
    </recommendedName>
</protein>
<comment type="caution">
    <text evidence="11">The sequence shown here is derived from an EMBL/GenBank/DDBJ whole genome shotgun (WGS) entry which is preliminary data.</text>
</comment>
<evidence type="ECO:0000256" key="3">
    <source>
        <dbReference type="ARBA" id="ARBA00007163"/>
    </source>
</evidence>
<evidence type="ECO:0000259" key="10">
    <source>
        <dbReference type="PROSITE" id="PS00036"/>
    </source>
</evidence>
<reference evidence="11" key="2">
    <citation type="submission" date="2020-05" db="EMBL/GenBank/DDBJ databases">
        <authorList>
            <person name="Kim H.-S."/>
            <person name="Proctor R.H."/>
            <person name="Brown D.W."/>
        </authorList>
    </citation>
    <scope>NUCLEOTIDE SEQUENCE</scope>
    <source>
        <strain evidence="11">NRRL 22465</strain>
    </source>
</reference>
<evidence type="ECO:0000256" key="7">
    <source>
        <dbReference type="ARBA" id="ARBA00023242"/>
    </source>
</evidence>
<dbReference type="InterPro" id="IPR050936">
    <property type="entry name" value="AP-1-like"/>
</dbReference>
<keyword evidence="7" id="KW-0539">Nucleus</keyword>
<sequence>MQNSSANGASNQAWLTPKPLLAEQHLRAQLELLKNHDATASSSSAPSGPRDPRNQPLQPAPARPSNGFDHLPAPPQEPTRVIGAKTEAEAHIHPDLRARTSLAHHAPTANMMPIAPPSGHSPGASAGPSTAAIAPAPSLSMHMDESSDGRKAKRELSQSKRAAQNRAAQRAFRQRKEGYIKKLEQQVRDYMEMEQGFKTMQSENYALREYVIHLQSRLLDLQGEFPPPPPNVNLSHTVPPTSGPATSAPESEPSNPAAGTPLEAVAQAVAGLAAQEQMAERHQYSGTQFKPEPSAEDTRTADEINKQLQQPEAAPAQPPAV</sequence>
<feature type="compositionally biased region" description="Low complexity" evidence="9">
    <location>
        <begin position="38"/>
        <end position="47"/>
    </location>
</feature>
<dbReference type="Proteomes" id="UP000635477">
    <property type="component" value="Unassembled WGS sequence"/>
</dbReference>
<evidence type="ECO:0000256" key="1">
    <source>
        <dbReference type="ARBA" id="ARBA00004049"/>
    </source>
</evidence>
<keyword evidence="5" id="KW-0238">DNA-binding</keyword>
<dbReference type="SMART" id="SM00338">
    <property type="entry name" value="BRLZ"/>
    <property type="match status" value="1"/>
</dbReference>
<proteinExistence type="inferred from homology"/>
<evidence type="ECO:0000256" key="6">
    <source>
        <dbReference type="ARBA" id="ARBA00023163"/>
    </source>
</evidence>
<comment type="subcellular location">
    <subcellularLocation>
        <location evidence="2">Nucleus</location>
    </subcellularLocation>
</comment>
<evidence type="ECO:0000313" key="11">
    <source>
        <dbReference type="EMBL" id="KAF4974655.1"/>
    </source>
</evidence>
<keyword evidence="4" id="KW-0805">Transcription regulation</keyword>
<dbReference type="GO" id="GO:0001228">
    <property type="term" value="F:DNA-binding transcription activator activity, RNA polymerase II-specific"/>
    <property type="evidence" value="ECO:0007669"/>
    <property type="project" value="TreeGrafter"/>
</dbReference>
<name>A0A8H4UDU1_9HYPO</name>
<dbReference type="Pfam" id="PF00170">
    <property type="entry name" value="bZIP_1"/>
    <property type="match status" value="1"/>
</dbReference>
<dbReference type="AlphaFoldDB" id="A0A8H4UDU1"/>
<feature type="compositionally biased region" description="Basic and acidic residues" evidence="9">
    <location>
        <begin position="296"/>
        <end position="305"/>
    </location>
</feature>
<feature type="region of interest" description="Disordered" evidence="9">
    <location>
        <begin position="31"/>
        <end position="78"/>
    </location>
</feature>
<feature type="region of interest" description="Disordered" evidence="9">
    <location>
        <begin position="109"/>
        <end position="173"/>
    </location>
</feature>
<evidence type="ECO:0000256" key="2">
    <source>
        <dbReference type="ARBA" id="ARBA00004123"/>
    </source>
</evidence>
<evidence type="ECO:0000313" key="12">
    <source>
        <dbReference type="Proteomes" id="UP000635477"/>
    </source>
</evidence>
<dbReference type="OrthoDB" id="2593073at2759"/>
<dbReference type="PANTHER" id="PTHR40621">
    <property type="entry name" value="TRANSCRIPTION FACTOR KAPC-RELATED"/>
    <property type="match status" value="1"/>
</dbReference>
<organism evidence="11 12">
    <name type="scientific">Fusarium zealandicum</name>
    <dbReference type="NCBI Taxonomy" id="1053134"/>
    <lineage>
        <taxon>Eukaryota</taxon>
        <taxon>Fungi</taxon>
        <taxon>Dikarya</taxon>
        <taxon>Ascomycota</taxon>
        <taxon>Pezizomycotina</taxon>
        <taxon>Sordariomycetes</taxon>
        <taxon>Hypocreomycetidae</taxon>
        <taxon>Hypocreales</taxon>
        <taxon>Nectriaceae</taxon>
        <taxon>Fusarium</taxon>
        <taxon>Fusarium staphyleae species complex</taxon>
    </lineage>
</organism>
<dbReference type="InterPro" id="IPR046347">
    <property type="entry name" value="bZIP_sf"/>
</dbReference>
<feature type="compositionally biased region" description="Low complexity" evidence="9">
    <location>
        <begin position="117"/>
        <end position="138"/>
    </location>
</feature>
<evidence type="ECO:0000256" key="4">
    <source>
        <dbReference type="ARBA" id="ARBA00023015"/>
    </source>
</evidence>
<feature type="compositionally biased region" description="Low complexity" evidence="9">
    <location>
        <begin position="161"/>
        <end position="171"/>
    </location>
</feature>
<feature type="region of interest" description="Disordered" evidence="9">
    <location>
        <begin position="222"/>
        <end position="321"/>
    </location>
</feature>
<feature type="compositionally biased region" description="Basic and acidic residues" evidence="9">
    <location>
        <begin position="142"/>
        <end position="158"/>
    </location>
</feature>
<dbReference type="SUPFAM" id="SSF57959">
    <property type="entry name" value="Leucine zipper domain"/>
    <property type="match status" value="1"/>
</dbReference>
<dbReference type="EMBL" id="JABEYC010000723">
    <property type="protein sequence ID" value="KAF4974655.1"/>
    <property type="molecule type" value="Genomic_DNA"/>
</dbReference>
<keyword evidence="6" id="KW-0804">Transcription</keyword>
<dbReference type="GO" id="GO:0000976">
    <property type="term" value="F:transcription cis-regulatory region binding"/>
    <property type="evidence" value="ECO:0007669"/>
    <property type="project" value="InterPro"/>
</dbReference>
<dbReference type="GO" id="GO:0090575">
    <property type="term" value="C:RNA polymerase II transcription regulator complex"/>
    <property type="evidence" value="ECO:0007669"/>
    <property type="project" value="TreeGrafter"/>
</dbReference>
<comment type="similarity">
    <text evidence="3">Belongs to the bZIP family.</text>
</comment>
<dbReference type="InterPro" id="IPR004827">
    <property type="entry name" value="bZIP"/>
</dbReference>